<proteinExistence type="inferred from homology"/>
<evidence type="ECO:0000256" key="1">
    <source>
        <dbReference type="ARBA" id="ARBA00023125"/>
    </source>
</evidence>
<protein>
    <recommendedName>
        <fullName evidence="3">Non-homologous end joining protein Ku</fullName>
    </recommendedName>
</protein>
<evidence type="ECO:0000313" key="6">
    <source>
        <dbReference type="Proteomes" id="UP001152755"/>
    </source>
</evidence>
<evidence type="ECO:0000256" key="3">
    <source>
        <dbReference type="HAMAP-Rule" id="MF_01875"/>
    </source>
</evidence>
<dbReference type="RefSeq" id="WP_415915990.1">
    <property type="nucleotide sequence ID" value="NZ_JANRHA010000009.1"/>
</dbReference>
<keyword evidence="3" id="KW-0234">DNA repair</keyword>
<sequence>MRSIWKGSLAFGLVNVPVKAYAATEDHDLKFGQVHAADHGKIRYRRVCEVCGETVQFTDIARAYTADDGRSVIITDDDLATLPEESAHEIEVLEFVAEDELDPITFDRSYFLEPSGPSPKAYALLRRTLEDTGRVAIVHFALRRKTRLATLRVRGDALLVQTLLWPDEVRTADFPVLDKDVTVKDAELAMAKTLVDSMSASFDPDRYHDTYQEELAELVEAKLEGGEAFGPATTEIGGGDADAEVIDLLAALEKSVRATTGDTGGRRGATR</sequence>
<evidence type="ECO:0000313" key="5">
    <source>
        <dbReference type="EMBL" id="MDG3015788.1"/>
    </source>
</evidence>
<keyword evidence="2 3" id="KW-0233">DNA recombination</keyword>
<dbReference type="SMART" id="SM00559">
    <property type="entry name" value="Ku78"/>
    <property type="match status" value="1"/>
</dbReference>
<dbReference type="PANTHER" id="PTHR41251">
    <property type="entry name" value="NON-HOMOLOGOUS END JOINING PROTEIN KU"/>
    <property type="match status" value="1"/>
</dbReference>
<dbReference type="Proteomes" id="UP001152755">
    <property type="component" value="Unassembled WGS sequence"/>
</dbReference>
<dbReference type="AlphaFoldDB" id="A0A9X4REP1"/>
<dbReference type="PIRSF" id="PIRSF006493">
    <property type="entry name" value="Prok_Ku"/>
    <property type="match status" value="1"/>
</dbReference>
<name>A0A9X4REP1_9ACTN</name>
<evidence type="ECO:0000259" key="4">
    <source>
        <dbReference type="SMART" id="SM00559"/>
    </source>
</evidence>
<dbReference type="InterPro" id="IPR009187">
    <property type="entry name" value="Prok_Ku"/>
</dbReference>
<feature type="domain" description="Ku" evidence="4">
    <location>
        <begin position="52"/>
        <end position="180"/>
    </location>
</feature>
<keyword evidence="1 3" id="KW-0238">DNA-binding</keyword>
<keyword evidence="3" id="KW-0227">DNA damage</keyword>
<dbReference type="GO" id="GO:0006303">
    <property type="term" value="P:double-strand break repair via nonhomologous end joining"/>
    <property type="evidence" value="ECO:0007669"/>
    <property type="project" value="UniProtKB-UniRule"/>
</dbReference>
<comment type="subunit">
    <text evidence="3">Homodimer. Interacts with LigD.</text>
</comment>
<reference evidence="5" key="1">
    <citation type="submission" date="2022-08" db="EMBL/GenBank/DDBJ databases">
        <title>Genome analysis of Corynebacteriales strain.</title>
        <authorList>
            <person name="Lee S.D."/>
        </authorList>
    </citation>
    <scope>NUCLEOTIDE SEQUENCE</scope>
    <source>
        <strain evidence="5">D3-21</strain>
    </source>
</reference>
<comment type="caution">
    <text evidence="5">The sequence shown here is derived from an EMBL/GenBank/DDBJ whole genome shotgun (WGS) entry which is preliminary data.</text>
</comment>
<comment type="similarity">
    <text evidence="3">Belongs to the prokaryotic Ku family.</text>
</comment>
<dbReference type="InterPro" id="IPR016194">
    <property type="entry name" value="SPOC-like_C_dom_sf"/>
</dbReference>
<dbReference type="SUPFAM" id="SSF100939">
    <property type="entry name" value="SPOC domain-like"/>
    <property type="match status" value="1"/>
</dbReference>
<dbReference type="PANTHER" id="PTHR41251:SF1">
    <property type="entry name" value="NON-HOMOLOGOUS END JOINING PROTEIN KU"/>
    <property type="match status" value="1"/>
</dbReference>
<evidence type="ECO:0000256" key="2">
    <source>
        <dbReference type="ARBA" id="ARBA00023172"/>
    </source>
</evidence>
<organism evidence="5 6">
    <name type="scientific">Speluncibacter jeojiensis</name>
    <dbReference type="NCBI Taxonomy" id="2710754"/>
    <lineage>
        <taxon>Bacteria</taxon>
        <taxon>Bacillati</taxon>
        <taxon>Actinomycetota</taxon>
        <taxon>Actinomycetes</taxon>
        <taxon>Mycobacteriales</taxon>
        <taxon>Speluncibacteraceae</taxon>
        <taxon>Speluncibacter</taxon>
    </lineage>
</organism>
<dbReference type="GO" id="GO:0003690">
    <property type="term" value="F:double-stranded DNA binding"/>
    <property type="evidence" value="ECO:0007669"/>
    <property type="project" value="UniProtKB-UniRule"/>
</dbReference>
<keyword evidence="6" id="KW-1185">Reference proteome</keyword>
<accession>A0A9X4REP1</accession>
<gene>
    <name evidence="3" type="primary">ku</name>
    <name evidence="5" type="ORF">NVS88_14595</name>
</gene>
<dbReference type="GO" id="GO:0006310">
    <property type="term" value="P:DNA recombination"/>
    <property type="evidence" value="ECO:0007669"/>
    <property type="project" value="UniProtKB-KW"/>
</dbReference>
<dbReference type="Pfam" id="PF02735">
    <property type="entry name" value="Ku"/>
    <property type="match status" value="1"/>
</dbReference>
<dbReference type="FunFam" id="2.40.290.10:FF:000004">
    <property type="entry name" value="Non-homologous end joining protein Ku"/>
    <property type="match status" value="1"/>
</dbReference>
<dbReference type="Gene3D" id="2.40.290.10">
    <property type="match status" value="1"/>
</dbReference>
<dbReference type="NCBIfam" id="TIGR02772">
    <property type="entry name" value="Ku_bact"/>
    <property type="match status" value="1"/>
</dbReference>
<dbReference type="InterPro" id="IPR006164">
    <property type="entry name" value="DNA_bd_Ku70/Ku80"/>
</dbReference>
<dbReference type="EMBL" id="JANRHA010000009">
    <property type="protein sequence ID" value="MDG3015788.1"/>
    <property type="molecule type" value="Genomic_DNA"/>
</dbReference>
<comment type="function">
    <text evidence="3">With LigD forms a non-homologous end joining (NHEJ) DNA repair enzyme, which repairs dsDNA breaks with reduced fidelity. Binds linear dsDNA with 5'- and 3'- overhangs but not closed circular dsDNA nor ssDNA. Recruits and stimulates the ligase activity of LigD.</text>
</comment>
<dbReference type="CDD" id="cd00789">
    <property type="entry name" value="KU_like"/>
    <property type="match status" value="1"/>
</dbReference>
<dbReference type="HAMAP" id="MF_01875">
    <property type="entry name" value="Prokaryotic_Ku"/>
    <property type="match status" value="1"/>
</dbReference>